<dbReference type="Pfam" id="PF13649">
    <property type="entry name" value="Methyltransf_25"/>
    <property type="match status" value="1"/>
</dbReference>
<feature type="domain" description="Methyltransferase" evidence="1">
    <location>
        <begin position="60"/>
        <end position="159"/>
    </location>
</feature>
<organism evidence="2 3">
    <name type="scientific">Falsiroseomonas algicola</name>
    <dbReference type="NCBI Taxonomy" id="2716930"/>
    <lineage>
        <taxon>Bacteria</taxon>
        <taxon>Pseudomonadati</taxon>
        <taxon>Pseudomonadota</taxon>
        <taxon>Alphaproteobacteria</taxon>
        <taxon>Acetobacterales</taxon>
        <taxon>Roseomonadaceae</taxon>
        <taxon>Falsiroseomonas</taxon>
    </lineage>
</organism>
<dbReference type="GO" id="GO:0008168">
    <property type="term" value="F:methyltransferase activity"/>
    <property type="evidence" value="ECO:0007669"/>
    <property type="project" value="UniProtKB-KW"/>
</dbReference>
<keyword evidence="3" id="KW-1185">Reference proteome</keyword>
<keyword evidence="2" id="KW-0489">Methyltransferase</keyword>
<gene>
    <name evidence="2" type="ORF">G3576_17735</name>
</gene>
<dbReference type="EMBL" id="JAAIKB010000007">
    <property type="protein sequence ID" value="NGM21870.1"/>
    <property type="molecule type" value="Genomic_DNA"/>
</dbReference>
<dbReference type="InterPro" id="IPR041698">
    <property type="entry name" value="Methyltransf_25"/>
</dbReference>
<name>A0A6M1LND8_9PROT</name>
<reference evidence="2 3" key="1">
    <citation type="submission" date="2020-02" db="EMBL/GenBank/DDBJ databases">
        <authorList>
            <person name="Kim H.M."/>
            <person name="Jeon C.O."/>
        </authorList>
    </citation>
    <scope>NUCLEOTIDE SEQUENCE [LARGE SCALE GENOMIC DNA]</scope>
    <source>
        <strain evidence="2 3">PeD5</strain>
    </source>
</reference>
<dbReference type="PANTHER" id="PTHR43464">
    <property type="entry name" value="METHYLTRANSFERASE"/>
    <property type="match status" value="1"/>
</dbReference>
<proteinExistence type="predicted"/>
<evidence type="ECO:0000313" key="3">
    <source>
        <dbReference type="Proteomes" id="UP000475385"/>
    </source>
</evidence>
<dbReference type="RefSeq" id="WP_164695778.1">
    <property type="nucleotide sequence ID" value="NZ_JAAIKB010000007.1"/>
</dbReference>
<dbReference type="AlphaFoldDB" id="A0A6M1LND8"/>
<dbReference type="Gene3D" id="3.40.50.150">
    <property type="entry name" value="Vaccinia Virus protein VP39"/>
    <property type="match status" value="1"/>
</dbReference>
<protein>
    <submittedName>
        <fullName evidence="2">Class I SAM-dependent methyltransferase</fullName>
    </submittedName>
</protein>
<dbReference type="CDD" id="cd02440">
    <property type="entry name" value="AdoMet_MTases"/>
    <property type="match status" value="1"/>
</dbReference>
<dbReference type="GO" id="GO:0032259">
    <property type="term" value="P:methylation"/>
    <property type="evidence" value="ECO:0007669"/>
    <property type="project" value="UniProtKB-KW"/>
</dbReference>
<comment type="caution">
    <text evidence="2">The sequence shown here is derived from an EMBL/GenBank/DDBJ whole genome shotgun (WGS) entry which is preliminary data.</text>
</comment>
<evidence type="ECO:0000313" key="2">
    <source>
        <dbReference type="EMBL" id="NGM21870.1"/>
    </source>
</evidence>
<dbReference type="InterPro" id="IPR029063">
    <property type="entry name" value="SAM-dependent_MTases_sf"/>
</dbReference>
<evidence type="ECO:0000259" key="1">
    <source>
        <dbReference type="Pfam" id="PF13649"/>
    </source>
</evidence>
<keyword evidence="2" id="KW-0808">Transferase</keyword>
<reference evidence="2 3" key="2">
    <citation type="submission" date="2020-03" db="EMBL/GenBank/DDBJ databases">
        <title>Roseomonas stagni sp. nov., isolated from pond water in Japan.</title>
        <authorList>
            <person name="Furuhata K."/>
            <person name="Miyamoto H."/>
            <person name="Goto K."/>
        </authorList>
    </citation>
    <scope>NUCLEOTIDE SEQUENCE [LARGE SCALE GENOMIC DNA]</scope>
    <source>
        <strain evidence="2 3">PeD5</strain>
    </source>
</reference>
<dbReference type="Proteomes" id="UP000475385">
    <property type="component" value="Unassembled WGS sequence"/>
</dbReference>
<dbReference type="PANTHER" id="PTHR43464:SF82">
    <property type="entry name" value="METHYLTRANSFERASE DOMAIN-CONTAINING PROTEIN"/>
    <property type="match status" value="1"/>
</dbReference>
<dbReference type="SUPFAM" id="SSF53335">
    <property type="entry name" value="S-adenosyl-L-methionine-dependent methyltransferases"/>
    <property type="match status" value="1"/>
</dbReference>
<accession>A0A6M1LND8</accession>
<sequence>MAGSSTSEPDWRRLNRANWEERTALHLGPRGYDVTPHLAGRGRLDAIVEAEIGDVAGLSILHLQCHIGDDSVALAQRGAARVVGIDFSPAAIAAARDLAARCGLSDLRFVESDVLEAPAAMPEEEGRFDLVFTSWGTIGWLPDLDRWAAAIAFALRPGGRLYFADAHPACLIFDEAGQGGGGGFPGWFAPYLGRQFIPFEDAIDYADPSRPLANSATIVHLHPLSDILGALRRAGLRLDWLQEHARLTWAPFSGLVRDADGLFTWPDKPWLPLALSLVAVKN</sequence>